<dbReference type="Proteomes" id="UP001054945">
    <property type="component" value="Unassembled WGS sequence"/>
</dbReference>
<protein>
    <submittedName>
        <fullName evidence="1">Uncharacterized protein</fullName>
    </submittedName>
</protein>
<keyword evidence="2" id="KW-1185">Reference proteome</keyword>
<evidence type="ECO:0000313" key="1">
    <source>
        <dbReference type="EMBL" id="GIY99434.1"/>
    </source>
</evidence>
<accession>A0AAV4XZG5</accession>
<name>A0AAV4XZG5_CAEEX</name>
<organism evidence="1 2">
    <name type="scientific">Caerostris extrusa</name>
    <name type="common">Bark spider</name>
    <name type="synonym">Caerostris bankana</name>
    <dbReference type="NCBI Taxonomy" id="172846"/>
    <lineage>
        <taxon>Eukaryota</taxon>
        <taxon>Metazoa</taxon>
        <taxon>Ecdysozoa</taxon>
        <taxon>Arthropoda</taxon>
        <taxon>Chelicerata</taxon>
        <taxon>Arachnida</taxon>
        <taxon>Araneae</taxon>
        <taxon>Araneomorphae</taxon>
        <taxon>Entelegynae</taxon>
        <taxon>Araneoidea</taxon>
        <taxon>Araneidae</taxon>
        <taxon>Caerostris</taxon>
    </lineage>
</organism>
<gene>
    <name evidence="1" type="ORF">CEXT_799271</name>
</gene>
<dbReference type="EMBL" id="BPLR01001048">
    <property type="protein sequence ID" value="GIY99434.1"/>
    <property type="molecule type" value="Genomic_DNA"/>
</dbReference>
<comment type="caution">
    <text evidence="1">The sequence shown here is derived from an EMBL/GenBank/DDBJ whole genome shotgun (WGS) entry which is preliminary data.</text>
</comment>
<proteinExistence type="predicted"/>
<sequence length="128" mass="14403">MKAVAKFRFVTGQDCLASHLHRINGLEDLCCRHCNFQTLMNCAYLQRCPAPSASSFCGSIIGWLGAEWVHRLSSVAICYFILFGSAWLQLCLLYPHPTGNKEKKKLKTTMVQKVCIVNSREQCTTFAP</sequence>
<evidence type="ECO:0000313" key="2">
    <source>
        <dbReference type="Proteomes" id="UP001054945"/>
    </source>
</evidence>
<dbReference type="AlphaFoldDB" id="A0AAV4XZG5"/>
<reference evidence="1 2" key="1">
    <citation type="submission" date="2021-06" db="EMBL/GenBank/DDBJ databases">
        <title>Caerostris extrusa draft genome.</title>
        <authorList>
            <person name="Kono N."/>
            <person name="Arakawa K."/>
        </authorList>
    </citation>
    <scope>NUCLEOTIDE SEQUENCE [LARGE SCALE GENOMIC DNA]</scope>
</reference>